<proteinExistence type="predicted"/>
<protein>
    <submittedName>
        <fullName evidence="2">Rpn family recombination-promoting nuclease/putative transposase</fullName>
    </submittedName>
</protein>
<evidence type="ECO:0000256" key="1">
    <source>
        <dbReference type="SAM" id="Coils"/>
    </source>
</evidence>
<dbReference type="EMBL" id="JACOPF010000004">
    <property type="protein sequence ID" value="MBC5690228.1"/>
    <property type="molecule type" value="Genomic_DNA"/>
</dbReference>
<dbReference type="InterPro" id="IPR010106">
    <property type="entry name" value="RpnA"/>
</dbReference>
<evidence type="ECO:0000313" key="2">
    <source>
        <dbReference type="EMBL" id="MBC5690228.1"/>
    </source>
</evidence>
<comment type="caution">
    <text evidence="2">The sequence shown here is derived from an EMBL/GenBank/DDBJ whole genome shotgun (WGS) entry which is preliminary data.</text>
</comment>
<dbReference type="Pfam" id="PF12784">
    <property type="entry name" value="PDDEXK_2"/>
    <property type="match status" value="1"/>
</dbReference>
<dbReference type="AlphaFoldDB" id="A0A923RRZ0"/>
<sequence>MEQKQKTLKDLNLLDRFLFSQAADDPDTMRDMLEIILGREVVLKLLPQTEKEQRTHPLNRYVRLDVWAMDEEERIYNTEVQKEDTGNLPKRSRFYQALIDSNLLKPGEVGFQRLNPVYIILICPFDLFGYGLYRYTFQMQCKEVPGLSLQDGAVRIFLNTRGQHTEGVPQELIELLRYMEHTTEEVSAASASERIHNIQKRIHAIKSSEKIGVKYMQAWEEKILEQEKAREEGRQEGLTQKLKELVEKKVQKGYAAEEIAEMLEEDIETIQKIIAEL</sequence>
<gene>
    <name evidence="2" type="ORF">H8S37_15020</name>
</gene>
<dbReference type="Proteomes" id="UP000652477">
    <property type="component" value="Unassembled WGS sequence"/>
</dbReference>
<name>A0A923RRZ0_9FIRM</name>
<accession>A0A923RRZ0</accession>
<keyword evidence="3" id="KW-1185">Reference proteome</keyword>
<organism evidence="2 3">
    <name type="scientific">Mediterraneibacter hominis</name>
    <dbReference type="NCBI Taxonomy" id="2763054"/>
    <lineage>
        <taxon>Bacteria</taxon>
        <taxon>Bacillati</taxon>
        <taxon>Bacillota</taxon>
        <taxon>Clostridia</taxon>
        <taxon>Lachnospirales</taxon>
        <taxon>Lachnospiraceae</taxon>
        <taxon>Mediterraneibacter</taxon>
    </lineage>
</organism>
<feature type="coiled-coil region" evidence="1">
    <location>
        <begin position="216"/>
        <end position="248"/>
    </location>
</feature>
<dbReference type="NCBIfam" id="TIGR01784">
    <property type="entry name" value="T_den_put_tspse"/>
    <property type="match status" value="1"/>
</dbReference>
<reference evidence="2" key="1">
    <citation type="submission" date="2020-08" db="EMBL/GenBank/DDBJ databases">
        <title>Genome public.</title>
        <authorList>
            <person name="Liu C."/>
            <person name="Sun Q."/>
        </authorList>
    </citation>
    <scope>NUCLEOTIDE SEQUENCE</scope>
    <source>
        <strain evidence="2">NSJ-55</strain>
    </source>
</reference>
<evidence type="ECO:0000313" key="3">
    <source>
        <dbReference type="Proteomes" id="UP000652477"/>
    </source>
</evidence>
<keyword evidence="1" id="KW-0175">Coiled coil</keyword>
<dbReference type="RefSeq" id="WP_186876888.1">
    <property type="nucleotide sequence ID" value="NZ_JACOPF010000004.1"/>
</dbReference>